<gene>
    <name evidence="4" type="ORF">FPZ44_13755</name>
</gene>
<dbReference type="Proteomes" id="UP000318102">
    <property type="component" value="Unassembled WGS sequence"/>
</dbReference>
<dbReference type="PROSITE" id="PS51786">
    <property type="entry name" value="LON_PROTEOLYTIC"/>
    <property type="match status" value="1"/>
</dbReference>
<evidence type="ECO:0000313" key="4">
    <source>
        <dbReference type="EMBL" id="TVX94025.1"/>
    </source>
</evidence>
<dbReference type="OrthoDB" id="2356897at2"/>
<keyword evidence="2" id="KW-1133">Transmembrane helix</keyword>
<dbReference type="SUPFAM" id="SSF54211">
    <property type="entry name" value="Ribosomal protein S5 domain 2-like"/>
    <property type="match status" value="1"/>
</dbReference>
<accession>A0A559J2B8</accession>
<keyword evidence="2" id="KW-0472">Membrane</keyword>
<dbReference type="EMBL" id="VNJK01000001">
    <property type="protein sequence ID" value="TVX94025.1"/>
    <property type="molecule type" value="Genomic_DNA"/>
</dbReference>
<dbReference type="RefSeq" id="WP_144991068.1">
    <property type="nucleotide sequence ID" value="NZ_VNJK01000001.1"/>
</dbReference>
<comment type="catalytic activity">
    <reaction evidence="1">
        <text>Hydrolysis of proteins in presence of ATP.</text>
        <dbReference type="EC" id="3.4.21.53"/>
    </reaction>
</comment>
<keyword evidence="2" id="KW-0812">Transmembrane</keyword>
<keyword evidence="5" id="KW-1185">Reference proteome</keyword>
<dbReference type="Pfam" id="PF13180">
    <property type="entry name" value="PDZ_2"/>
    <property type="match status" value="1"/>
</dbReference>
<proteinExistence type="inferred from homology"/>
<comment type="caution">
    <text evidence="4">The sequence shown here is derived from an EMBL/GenBank/DDBJ whole genome shotgun (WGS) entry which is preliminary data.</text>
</comment>
<dbReference type="PANTHER" id="PTHR10046">
    <property type="entry name" value="ATP DEPENDENT LON PROTEASE FAMILY MEMBER"/>
    <property type="match status" value="1"/>
</dbReference>
<keyword evidence="1" id="KW-0645">Protease</keyword>
<comment type="similarity">
    <text evidence="1">Belongs to the peptidase S16 family.</text>
</comment>
<dbReference type="Gene3D" id="3.30.230.10">
    <property type="match status" value="1"/>
</dbReference>
<dbReference type="GO" id="GO:0005524">
    <property type="term" value="F:ATP binding"/>
    <property type="evidence" value="ECO:0007669"/>
    <property type="project" value="InterPro"/>
</dbReference>
<feature type="active site" evidence="1">
    <location>
        <position position="299"/>
    </location>
</feature>
<keyword evidence="1" id="KW-0378">Hydrolase</keyword>
<dbReference type="GO" id="GO:0030163">
    <property type="term" value="P:protein catabolic process"/>
    <property type="evidence" value="ECO:0007669"/>
    <property type="project" value="InterPro"/>
</dbReference>
<dbReference type="AlphaFoldDB" id="A0A559J2B8"/>
<dbReference type="InterPro" id="IPR027065">
    <property type="entry name" value="Lon_Prtase"/>
</dbReference>
<name>A0A559J2B8_9BACL</name>
<keyword evidence="1" id="KW-0720">Serine protease</keyword>
<dbReference type="GO" id="GO:0004176">
    <property type="term" value="F:ATP-dependent peptidase activity"/>
    <property type="evidence" value="ECO:0007669"/>
    <property type="project" value="UniProtKB-UniRule"/>
</dbReference>
<dbReference type="EC" id="3.4.21.53" evidence="1"/>
<feature type="domain" description="Lon proteolytic" evidence="3">
    <location>
        <begin position="248"/>
        <end position="350"/>
    </location>
</feature>
<dbReference type="Pfam" id="PF05362">
    <property type="entry name" value="Lon_C"/>
    <property type="match status" value="1"/>
</dbReference>
<dbReference type="InterPro" id="IPR001478">
    <property type="entry name" value="PDZ"/>
</dbReference>
<feature type="active site" evidence="1">
    <location>
        <position position="254"/>
    </location>
</feature>
<evidence type="ECO:0000256" key="2">
    <source>
        <dbReference type="SAM" id="Phobius"/>
    </source>
</evidence>
<feature type="transmembrane region" description="Helical" evidence="2">
    <location>
        <begin position="21"/>
        <end position="44"/>
    </location>
</feature>
<organism evidence="4 5">
    <name type="scientific">Paenibacillus agilis</name>
    <dbReference type="NCBI Taxonomy" id="3020863"/>
    <lineage>
        <taxon>Bacteria</taxon>
        <taxon>Bacillati</taxon>
        <taxon>Bacillota</taxon>
        <taxon>Bacilli</taxon>
        <taxon>Bacillales</taxon>
        <taxon>Paenibacillaceae</taxon>
        <taxon>Paenibacillus</taxon>
    </lineage>
</organism>
<dbReference type="SUPFAM" id="SSF50156">
    <property type="entry name" value="PDZ domain-like"/>
    <property type="match status" value="1"/>
</dbReference>
<dbReference type="InterPro" id="IPR020568">
    <property type="entry name" value="Ribosomal_Su5_D2-typ_SF"/>
</dbReference>
<evidence type="ECO:0000256" key="1">
    <source>
        <dbReference type="PROSITE-ProRule" id="PRU01122"/>
    </source>
</evidence>
<evidence type="ECO:0000259" key="3">
    <source>
        <dbReference type="PROSITE" id="PS51786"/>
    </source>
</evidence>
<evidence type="ECO:0000313" key="5">
    <source>
        <dbReference type="Proteomes" id="UP000318102"/>
    </source>
</evidence>
<dbReference type="InterPro" id="IPR036034">
    <property type="entry name" value="PDZ_sf"/>
</dbReference>
<reference evidence="4 5" key="1">
    <citation type="submission" date="2019-07" db="EMBL/GenBank/DDBJ databases">
        <authorList>
            <person name="Kim J."/>
        </authorList>
    </citation>
    <scope>NUCLEOTIDE SEQUENCE [LARGE SCALE GENOMIC DNA]</scope>
    <source>
        <strain evidence="4 5">N4</strain>
    </source>
</reference>
<dbReference type="InterPro" id="IPR014721">
    <property type="entry name" value="Ribsml_uS5_D2-typ_fold_subgr"/>
</dbReference>
<dbReference type="InterPro" id="IPR008269">
    <property type="entry name" value="Lon_proteolytic"/>
</dbReference>
<sequence>MNENDEQLGKQQRYGGWHFSWRWLIAIVALVYFLVYMPTPYVIYTPGSAESIKPLVEVKGGDDTEQGAFMLTTVRRTYANMGLIIWHSFNSDAQFGKKQDALQGRSEAEYETELVFSMSGSQSSAILAAYNAAKIPYDKVNTGLYVIYNLPTVSSNEFKTQDRLLSIEGQKVNTVKEVKAIIAKYKEGQTLTVQIEREGKKQDVKAKLVRYKPYKQAENTVVGFGTTFGEKVDIVPRNPKDKITFHESDIGGPSAGLMFTLELINRLTPGDLSRGHLIAGTGEITPEGKVGMIGGVQHKVVAADQEGASLFLVPEGNYEEAKAKVDTMDTKMKLVPVRTLQDALTAIEQLEVKTAKVNETK</sequence>
<dbReference type="GO" id="GO:0006508">
    <property type="term" value="P:proteolysis"/>
    <property type="evidence" value="ECO:0007669"/>
    <property type="project" value="UniProtKB-KW"/>
</dbReference>
<protein>
    <recommendedName>
        <fullName evidence="1">endopeptidase La</fullName>
        <ecNumber evidence="1">3.4.21.53</ecNumber>
    </recommendedName>
</protein>
<dbReference type="GO" id="GO:0004252">
    <property type="term" value="F:serine-type endopeptidase activity"/>
    <property type="evidence" value="ECO:0007669"/>
    <property type="project" value="UniProtKB-UniRule"/>
</dbReference>